<dbReference type="EMBL" id="JAVKPH010000081">
    <property type="protein sequence ID" value="MDR5655458.1"/>
    <property type="molecule type" value="Genomic_DNA"/>
</dbReference>
<sequence length="54" mass="5232">MSRRTLRTPLCDLLGIEVPILQAGMGGVAFGPLAAAVSAAGGLGTIAAISPTPA</sequence>
<proteinExistence type="predicted"/>
<dbReference type="GO" id="GO:0004497">
    <property type="term" value="F:monooxygenase activity"/>
    <property type="evidence" value="ECO:0007669"/>
    <property type="project" value="UniProtKB-KW"/>
</dbReference>
<dbReference type="RefSeq" id="WP_310459555.1">
    <property type="nucleotide sequence ID" value="NZ_JAVKPH010000081.1"/>
</dbReference>
<keyword evidence="2" id="KW-1185">Reference proteome</keyword>
<reference evidence="1 2" key="1">
    <citation type="submission" date="2023-09" db="EMBL/GenBank/DDBJ databases">
        <title>Xinfangfangia sedmenti sp. nov., isolated the sedment.</title>
        <authorList>
            <person name="Xu L."/>
        </authorList>
    </citation>
    <scope>NUCLEOTIDE SEQUENCE [LARGE SCALE GENOMIC DNA]</scope>
    <source>
        <strain evidence="1 2">LG-4</strain>
    </source>
</reference>
<gene>
    <name evidence="1" type="ORF">RGD00_22910</name>
</gene>
<keyword evidence="1" id="KW-0503">Monooxygenase</keyword>
<dbReference type="Pfam" id="PF03060">
    <property type="entry name" value="NMO"/>
    <property type="match status" value="1"/>
</dbReference>
<evidence type="ECO:0000313" key="2">
    <source>
        <dbReference type="Proteomes" id="UP001247754"/>
    </source>
</evidence>
<dbReference type="SUPFAM" id="SSF51412">
    <property type="entry name" value="Inosine monophosphate dehydrogenase (IMPDH)"/>
    <property type="match status" value="1"/>
</dbReference>
<organism evidence="1 2">
    <name type="scientific">Ruixingdingia sedimenti</name>
    <dbReference type="NCBI Taxonomy" id="3073604"/>
    <lineage>
        <taxon>Bacteria</taxon>
        <taxon>Pseudomonadati</taxon>
        <taxon>Pseudomonadota</taxon>
        <taxon>Alphaproteobacteria</taxon>
        <taxon>Rhodobacterales</taxon>
        <taxon>Paracoccaceae</taxon>
        <taxon>Ruixingdingia</taxon>
    </lineage>
</organism>
<feature type="non-terminal residue" evidence="1">
    <location>
        <position position="54"/>
    </location>
</feature>
<dbReference type="InterPro" id="IPR013785">
    <property type="entry name" value="Aldolase_TIM"/>
</dbReference>
<name>A0ABU1FEX4_9RHOB</name>
<dbReference type="Gene3D" id="3.20.20.70">
    <property type="entry name" value="Aldolase class I"/>
    <property type="match status" value="1"/>
</dbReference>
<comment type="caution">
    <text evidence="1">The sequence shown here is derived from an EMBL/GenBank/DDBJ whole genome shotgun (WGS) entry which is preliminary data.</text>
</comment>
<keyword evidence="1" id="KW-0560">Oxidoreductase</keyword>
<evidence type="ECO:0000313" key="1">
    <source>
        <dbReference type="EMBL" id="MDR5655458.1"/>
    </source>
</evidence>
<protein>
    <submittedName>
        <fullName evidence="1">Nitronate monooxygenase</fullName>
    </submittedName>
</protein>
<dbReference type="Proteomes" id="UP001247754">
    <property type="component" value="Unassembled WGS sequence"/>
</dbReference>
<accession>A0ABU1FEX4</accession>